<feature type="domain" description="RES" evidence="1">
    <location>
        <begin position="3"/>
        <end position="134"/>
    </location>
</feature>
<reference evidence="2 3" key="1">
    <citation type="submission" date="2020-03" db="EMBL/GenBank/DDBJ databases">
        <title>Sequencing the genomes of 1000 actinobacteria strains.</title>
        <authorList>
            <person name="Klenk H.-P."/>
        </authorList>
    </citation>
    <scope>NUCLEOTIDE SEQUENCE [LARGE SCALE GENOMIC DNA]</scope>
    <source>
        <strain evidence="2 3">DSM 16403</strain>
    </source>
</reference>
<dbReference type="Proteomes" id="UP000547458">
    <property type="component" value="Unassembled WGS sequence"/>
</dbReference>
<dbReference type="EMBL" id="JAATJL010000001">
    <property type="protein sequence ID" value="NJC24418.1"/>
    <property type="molecule type" value="Genomic_DNA"/>
</dbReference>
<protein>
    <recommendedName>
        <fullName evidence="1">RES domain-containing protein</fullName>
    </recommendedName>
</protein>
<accession>A0A846RLZ1</accession>
<gene>
    <name evidence="2" type="ORF">BJ994_003494</name>
</gene>
<dbReference type="SMART" id="SM00953">
    <property type="entry name" value="RES"/>
    <property type="match status" value="1"/>
</dbReference>
<evidence type="ECO:0000259" key="1">
    <source>
        <dbReference type="SMART" id="SM00953"/>
    </source>
</evidence>
<evidence type="ECO:0000313" key="3">
    <source>
        <dbReference type="Proteomes" id="UP000547458"/>
    </source>
</evidence>
<comment type="caution">
    <text evidence="2">The sequence shown here is derived from an EMBL/GenBank/DDBJ whole genome shotgun (WGS) entry which is preliminary data.</text>
</comment>
<name>A0A846RLZ1_9MICC</name>
<keyword evidence="3" id="KW-1185">Reference proteome</keyword>
<sequence length="167" mass="18396">MGDPTRFAFFGSPKVPVLYGAETEKSAVAESILHDVPITGGRVNRDDYGDKLMGRVVVQRGLKLAAFMGGGFRTLGVEASNITLTDASRYEETVGWAEAAHQAGFDGCVWMSRQHNTDMAYVFFGDAGRVQEMDLVVDRTYGRAFAFPKDLDWLTDMCGSLRVDVLR</sequence>
<dbReference type="InterPro" id="IPR014914">
    <property type="entry name" value="RES_dom"/>
</dbReference>
<dbReference type="AlphaFoldDB" id="A0A846RLZ1"/>
<organism evidence="2 3">
    <name type="scientific">Arthrobacter pigmenti</name>
    <dbReference type="NCBI Taxonomy" id="271432"/>
    <lineage>
        <taxon>Bacteria</taxon>
        <taxon>Bacillati</taxon>
        <taxon>Actinomycetota</taxon>
        <taxon>Actinomycetes</taxon>
        <taxon>Micrococcales</taxon>
        <taxon>Micrococcaceae</taxon>
        <taxon>Arthrobacter</taxon>
    </lineage>
</organism>
<dbReference type="Pfam" id="PF08808">
    <property type="entry name" value="RES"/>
    <property type="match status" value="1"/>
</dbReference>
<proteinExistence type="predicted"/>
<evidence type="ECO:0000313" key="2">
    <source>
        <dbReference type="EMBL" id="NJC24418.1"/>
    </source>
</evidence>